<sequence>MGIRLFNFVIINEKTTLTGSFPSSHSDDTVNKECHTAACTLQSDDTLNQAMEVQQFDIEKTISFNRSSGGQEPVYQGRIIKRLAGTNRKYSSVNKTQKNFFNTKNCNK</sequence>
<accession>A0AAN8XM87</accession>
<comment type="caution">
    <text evidence="1">The sequence shown here is derived from an EMBL/GenBank/DDBJ whole genome shotgun (WGS) entry which is preliminary data.</text>
</comment>
<name>A0AAN8XM87_POLSC</name>
<evidence type="ECO:0000313" key="2">
    <source>
        <dbReference type="Proteomes" id="UP001372834"/>
    </source>
</evidence>
<reference evidence="1 2" key="1">
    <citation type="submission" date="2023-10" db="EMBL/GenBank/DDBJ databases">
        <title>Genomes of two closely related lineages of the louse Polyplax serrata with different host specificities.</title>
        <authorList>
            <person name="Martinu J."/>
            <person name="Tarabai H."/>
            <person name="Stefka J."/>
            <person name="Hypsa V."/>
        </authorList>
    </citation>
    <scope>NUCLEOTIDE SEQUENCE [LARGE SCALE GENOMIC DNA]</scope>
    <source>
        <strain evidence="1">HR10_N</strain>
    </source>
</reference>
<evidence type="ECO:0000313" key="1">
    <source>
        <dbReference type="EMBL" id="KAK6643135.1"/>
    </source>
</evidence>
<protein>
    <submittedName>
        <fullName evidence="1">Uncharacterized protein</fullName>
    </submittedName>
</protein>
<dbReference type="EMBL" id="JAWJWE010000002">
    <property type="protein sequence ID" value="KAK6643135.1"/>
    <property type="molecule type" value="Genomic_DNA"/>
</dbReference>
<organism evidence="1 2">
    <name type="scientific">Polyplax serrata</name>
    <name type="common">Common mouse louse</name>
    <dbReference type="NCBI Taxonomy" id="468196"/>
    <lineage>
        <taxon>Eukaryota</taxon>
        <taxon>Metazoa</taxon>
        <taxon>Ecdysozoa</taxon>
        <taxon>Arthropoda</taxon>
        <taxon>Hexapoda</taxon>
        <taxon>Insecta</taxon>
        <taxon>Pterygota</taxon>
        <taxon>Neoptera</taxon>
        <taxon>Paraneoptera</taxon>
        <taxon>Psocodea</taxon>
        <taxon>Troctomorpha</taxon>
        <taxon>Phthiraptera</taxon>
        <taxon>Anoplura</taxon>
        <taxon>Polyplacidae</taxon>
        <taxon>Polyplax</taxon>
    </lineage>
</organism>
<proteinExistence type="predicted"/>
<dbReference type="AlphaFoldDB" id="A0AAN8XM87"/>
<gene>
    <name evidence="1" type="ORF">RUM43_004638</name>
</gene>
<dbReference type="Proteomes" id="UP001372834">
    <property type="component" value="Unassembled WGS sequence"/>
</dbReference>